<dbReference type="Proteomes" id="UP000008022">
    <property type="component" value="Unassembled WGS sequence"/>
</dbReference>
<name>A0A0E0QE98_ORYRU</name>
<organism evidence="1 2">
    <name type="scientific">Oryza rufipogon</name>
    <name type="common">Brownbeard rice</name>
    <name type="synonym">Asian wild rice</name>
    <dbReference type="NCBI Taxonomy" id="4529"/>
    <lineage>
        <taxon>Eukaryota</taxon>
        <taxon>Viridiplantae</taxon>
        <taxon>Streptophyta</taxon>
        <taxon>Embryophyta</taxon>
        <taxon>Tracheophyta</taxon>
        <taxon>Spermatophyta</taxon>
        <taxon>Magnoliopsida</taxon>
        <taxon>Liliopsida</taxon>
        <taxon>Poales</taxon>
        <taxon>Poaceae</taxon>
        <taxon>BOP clade</taxon>
        <taxon>Oryzoideae</taxon>
        <taxon>Oryzeae</taxon>
        <taxon>Oryzinae</taxon>
        <taxon>Oryza</taxon>
    </lineage>
</organism>
<reference evidence="1" key="2">
    <citation type="submission" date="2015-06" db="UniProtKB">
        <authorList>
            <consortium name="EnsemblPlants"/>
        </authorList>
    </citation>
    <scope>IDENTIFICATION</scope>
</reference>
<dbReference type="PANTHER" id="PTHR36141">
    <property type="entry name" value="OS08G0148500 PROTEIN"/>
    <property type="match status" value="1"/>
</dbReference>
<accession>A0A0E0QE98</accession>
<evidence type="ECO:0008006" key="3">
    <source>
        <dbReference type="Google" id="ProtNLM"/>
    </source>
</evidence>
<evidence type="ECO:0000313" key="1">
    <source>
        <dbReference type="EnsemblPlants" id="ORUFI08G03080.1"/>
    </source>
</evidence>
<dbReference type="OMA" id="IICTHHE"/>
<reference evidence="2" key="1">
    <citation type="submission" date="2013-06" db="EMBL/GenBank/DDBJ databases">
        <authorList>
            <person name="Zhao Q."/>
        </authorList>
    </citation>
    <scope>NUCLEOTIDE SEQUENCE</scope>
    <source>
        <strain evidence="2">cv. W1943</strain>
    </source>
</reference>
<protein>
    <recommendedName>
        <fullName evidence="3">Peptidase S1 domain-containing protein</fullName>
    </recommendedName>
</protein>
<sequence length="342" mass="38355">MADLNNNNGPRRPNLLTSSVNVNQSWISTATAPSIFSVEVVVRYEDEDNYESLVKYVEMTKALLPEDKRDKIKVPKKTKVATNKRTDVPEFGGRQQTGFLVHRHDNFIYILTTAHAVDSVYQKGVHQISILDLNVAFSFSIICTHHEEYLKSTQPDMKVSELVRSYSAASVIAIDTQKDLLLLEAEVDQLRLHDVDDDQFVACPFDHPVITMSLSPPAKDELVLMHGWPPHRVNSSVWGNASHNNRTYDVLTRSNVKGYDMRLMEVPQFDCSDGFSGSPILNGDSNCVVVYHAIIKQTKFGYCISLDDVRRFVTTALNNYISGSFVCDTRPEGICQGSLPAP</sequence>
<dbReference type="PANTHER" id="PTHR36141:SF4">
    <property type="entry name" value="OS08G0148566 PROTEIN"/>
    <property type="match status" value="1"/>
</dbReference>
<dbReference type="HOGENOM" id="CLU_041971_1_0_1"/>
<dbReference type="InterPro" id="IPR009003">
    <property type="entry name" value="Peptidase_S1_PA"/>
</dbReference>
<dbReference type="Gene3D" id="2.40.10.120">
    <property type="match status" value="1"/>
</dbReference>
<keyword evidence="2" id="KW-1185">Reference proteome</keyword>
<dbReference type="Gramene" id="ORUFI08G03080.1">
    <property type="protein sequence ID" value="ORUFI08G03080.1"/>
    <property type="gene ID" value="ORUFI08G03080"/>
</dbReference>
<dbReference type="SUPFAM" id="SSF50494">
    <property type="entry name" value="Trypsin-like serine proteases"/>
    <property type="match status" value="1"/>
</dbReference>
<evidence type="ECO:0000313" key="2">
    <source>
        <dbReference type="Proteomes" id="UP000008022"/>
    </source>
</evidence>
<dbReference type="EnsemblPlants" id="ORUFI08G03080.1">
    <property type="protein sequence ID" value="ORUFI08G03080.1"/>
    <property type="gene ID" value="ORUFI08G03080"/>
</dbReference>
<proteinExistence type="predicted"/>
<dbReference type="AlphaFoldDB" id="A0A0E0QE98"/>
<dbReference type="eggNOG" id="ENOG502SXTD">
    <property type="taxonomic scope" value="Eukaryota"/>
</dbReference>